<sequence length="203" mass="24164">MKLEFSKFKKWAFLLLLIPFVSIIIVIIFRHSYFPTNDEILEEVKNADNYTSKVEYQIKNSRGEYKENTTIYYSKDQGMRIEFEENRVKIYNDGIINVNDNGYEYELEGDFDQFYPLAFTNNLLLNEIEDVGEGSEEWGEGQYIEINIELPFKNNHMTSAKLYINKEDKVPIVAKVYDSNKKERVTIIYKDFEYLKEVDDELF</sequence>
<keyword evidence="1" id="KW-1133">Transmembrane helix</keyword>
<dbReference type="RefSeq" id="WP_106058253.1">
    <property type="nucleotide sequence ID" value="NZ_PVXQ01000002.1"/>
</dbReference>
<dbReference type="Gene3D" id="2.50.20.10">
    <property type="entry name" value="Lipoprotein localisation LolA/LolB/LppX"/>
    <property type="match status" value="1"/>
</dbReference>
<keyword evidence="1" id="KW-0472">Membrane</keyword>
<dbReference type="EMBL" id="PVXQ01000002">
    <property type="protein sequence ID" value="PRR84274.1"/>
    <property type="molecule type" value="Genomic_DNA"/>
</dbReference>
<feature type="transmembrane region" description="Helical" evidence="1">
    <location>
        <begin position="12"/>
        <end position="33"/>
    </location>
</feature>
<evidence type="ECO:0000313" key="2">
    <source>
        <dbReference type="EMBL" id="PRR84274.1"/>
    </source>
</evidence>
<dbReference type="NCBIfam" id="NF041287">
    <property type="entry name" value="lipo_GerS_rel"/>
    <property type="match status" value="1"/>
</dbReference>
<gene>
    <name evidence="2" type="ORF">CLVI_02000</name>
</gene>
<proteinExistence type="predicted"/>
<evidence type="ECO:0008006" key="4">
    <source>
        <dbReference type="Google" id="ProtNLM"/>
    </source>
</evidence>
<keyword evidence="3" id="KW-1185">Reference proteome</keyword>
<evidence type="ECO:0000256" key="1">
    <source>
        <dbReference type="SAM" id="Phobius"/>
    </source>
</evidence>
<organism evidence="2 3">
    <name type="scientific">Clostridium vincentii</name>
    <dbReference type="NCBI Taxonomy" id="52704"/>
    <lineage>
        <taxon>Bacteria</taxon>
        <taxon>Bacillati</taxon>
        <taxon>Bacillota</taxon>
        <taxon>Clostridia</taxon>
        <taxon>Eubacteriales</taxon>
        <taxon>Clostridiaceae</taxon>
        <taxon>Clostridium</taxon>
    </lineage>
</organism>
<name>A0A2T0BK68_9CLOT</name>
<dbReference type="AlphaFoldDB" id="A0A2T0BK68"/>
<reference evidence="2 3" key="1">
    <citation type="submission" date="2018-03" db="EMBL/GenBank/DDBJ databases">
        <title>Genome sequence of Clostridium vincentii DSM 10228.</title>
        <authorList>
            <person name="Poehlein A."/>
            <person name="Daniel R."/>
        </authorList>
    </citation>
    <scope>NUCLEOTIDE SEQUENCE [LARGE SCALE GENOMIC DNA]</scope>
    <source>
        <strain evidence="2 3">DSM 10228</strain>
    </source>
</reference>
<protein>
    <recommendedName>
        <fullName evidence="4">Membrane associated protein</fullName>
    </recommendedName>
</protein>
<dbReference type="Proteomes" id="UP000239471">
    <property type="component" value="Unassembled WGS sequence"/>
</dbReference>
<comment type="caution">
    <text evidence="2">The sequence shown here is derived from an EMBL/GenBank/DDBJ whole genome shotgun (WGS) entry which is preliminary data.</text>
</comment>
<keyword evidence="1" id="KW-0812">Transmembrane</keyword>
<dbReference type="OrthoDB" id="1938773at2"/>
<accession>A0A2T0BK68</accession>
<evidence type="ECO:0000313" key="3">
    <source>
        <dbReference type="Proteomes" id="UP000239471"/>
    </source>
</evidence>